<evidence type="ECO:0000313" key="3">
    <source>
        <dbReference type="EMBL" id="KAK2971198.1"/>
    </source>
</evidence>
<feature type="compositionally biased region" description="Basic and acidic residues" evidence="2">
    <location>
        <begin position="397"/>
        <end position="419"/>
    </location>
</feature>
<evidence type="ECO:0000256" key="1">
    <source>
        <dbReference type="ARBA" id="ARBA00005536"/>
    </source>
</evidence>
<organism evidence="3 4">
    <name type="scientific">Escallonia rubra</name>
    <dbReference type="NCBI Taxonomy" id="112253"/>
    <lineage>
        <taxon>Eukaryota</taxon>
        <taxon>Viridiplantae</taxon>
        <taxon>Streptophyta</taxon>
        <taxon>Embryophyta</taxon>
        <taxon>Tracheophyta</taxon>
        <taxon>Spermatophyta</taxon>
        <taxon>Magnoliopsida</taxon>
        <taxon>eudicotyledons</taxon>
        <taxon>Gunneridae</taxon>
        <taxon>Pentapetalae</taxon>
        <taxon>asterids</taxon>
        <taxon>campanulids</taxon>
        <taxon>Escalloniales</taxon>
        <taxon>Escalloniaceae</taxon>
        <taxon>Escallonia</taxon>
    </lineage>
</organism>
<name>A0AA88QQI5_9ASTE</name>
<feature type="compositionally biased region" description="Basic and acidic residues" evidence="2">
    <location>
        <begin position="437"/>
        <end position="455"/>
    </location>
</feature>
<gene>
    <name evidence="3" type="ORF">RJ640_008622</name>
</gene>
<dbReference type="EMBL" id="JAVXUO010002601">
    <property type="protein sequence ID" value="KAK2971198.1"/>
    <property type="molecule type" value="Genomic_DNA"/>
</dbReference>
<dbReference type="InterPro" id="IPR005061">
    <property type="entry name" value="Ist1"/>
</dbReference>
<dbReference type="Pfam" id="PF03398">
    <property type="entry name" value="Ist1"/>
    <property type="match status" value="1"/>
</dbReference>
<dbReference type="AlphaFoldDB" id="A0AA88QQI5"/>
<feature type="compositionally biased region" description="Basic and acidic residues" evidence="2">
    <location>
        <begin position="308"/>
        <end position="318"/>
    </location>
</feature>
<reference evidence="3" key="1">
    <citation type="submission" date="2022-12" db="EMBL/GenBank/DDBJ databases">
        <title>Draft genome assemblies for two species of Escallonia (Escalloniales).</title>
        <authorList>
            <person name="Chanderbali A."/>
            <person name="Dervinis C."/>
            <person name="Anghel I."/>
            <person name="Soltis D."/>
            <person name="Soltis P."/>
            <person name="Zapata F."/>
        </authorList>
    </citation>
    <scope>NUCLEOTIDE SEQUENCE</scope>
    <source>
        <strain evidence="3">UCBG92.1500</strain>
        <tissue evidence="3">Leaf</tissue>
    </source>
</reference>
<keyword evidence="4" id="KW-1185">Reference proteome</keyword>
<accession>A0AA88QQI5</accession>
<dbReference type="PANTHER" id="PTHR12161">
    <property type="entry name" value="IST1 FAMILY MEMBER"/>
    <property type="match status" value="1"/>
</dbReference>
<sequence>MFDGLLKSKFYSKCKSALKITKTRIEMVRRKRNAMQKYLKNDIADLLKNGLDINAYSRDLSKAEGLLVELNLSSCYEDIEQFCSCISSHLSTMNKQRECPEECRQAVPSLMFAAARFADLPELRDLRNIFTEKYGKSLEHYVNQELVHKLKLAPPTKDMKLQLMQDIAQELGIDWDTKALEQKLYKPPVPEKDLSRKTSDNKRQLQDRKDDSVSQIENRDAGYNRRNGKEFTGKGRTQEHLSSHGREEIPYDDGQKPHKLGENAVLDGDDQRHDLSRKTHNKTGSTDIHVASHEKNSLPDYANSVKRASKEEIDDKQHFGYRSIPPPYTIPSVSKHETSLEEVPPIGSGAEKMGLEKSNGHFDGEDDHHADELATDAKPVPRSVRRRPLKPPPGHAYNDKGGGRRKMSTSEKKQDDARQGLKVYANDAPEDEEERMMDDLLIRYSKKEVPSEPVKEGSALKPPPSRQDIVNPGKATSHRNHDGVPPSRATSLPPEPTSPSEGTKGHTRASSLQPEMLNPSGHVHPNLPDYDDFLARFAALRGT</sequence>
<evidence type="ECO:0000313" key="4">
    <source>
        <dbReference type="Proteomes" id="UP001187471"/>
    </source>
</evidence>
<proteinExistence type="inferred from homology"/>
<dbReference type="GO" id="GO:0015031">
    <property type="term" value="P:protein transport"/>
    <property type="evidence" value="ECO:0007669"/>
    <property type="project" value="InterPro"/>
</dbReference>
<dbReference type="Gene3D" id="1.20.1260.60">
    <property type="entry name" value="Vacuolar protein sorting-associated protein Ist1"/>
    <property type="match status" value="1"/>
</dbReference>
<feature type="region of interest" description="Disordered" evidence="2">
    <location>
        <begin position="184"/>
        <end position="529"/>
    </location>
</feature>
<dbReference type="Proteomes" id="UP001187471">
    <property type="component" value="Unassembled WGS sequence"/>
</dbReference>
<comment type="similarity">
    <text evidence="1">Belongs to the IST1 family.</text>
</comment>
<evidence type="ECO:0000256" key="2">
    <source>
        <dbReference type="SAM" id="MobiDB-lite"/>
    </source>
</evidence>
<dbReference type="PANTHER" id="PTHR12161:SF14">
    <property type="entry name" value="REGULATOR OF VPS4 ACTIVITY IN THE MVB PATHWAY PROTEIN"/>
    <property type="match status" value="1"/>
</dbReference>
<dbReference type="FunFam" id="1.20.1260.60:FF:000002">
    <property type="entry name" value="Vacuolar protein sorting-associated protein IST1"/>
    <property type="match status" value="1"/>
</dbReference>
<feature type="compositionally biased region" description="Basic and acidic residues" evidence="2">
    <location>
        <begin position="184"/>
        <end position="261"/>
    </location>
</feature>
<comment type="caution">
    <text evidence="3">The sequence shown here is derived from an EMBL/GenBank/DDBJ whole genome shotgun (WGS) entry which is preliminary data.</text>
</comment>
<evidence type="ECO:0008006" key="5">
    <source>
        <dbReference type="Google" id="ProtNLM"/>
    </source>
</evidence>
<dbReference type="InterPro" id="IPR042277">
    <property type="entry name" value="IST1-like"/>
</dbReference>
<feature type="compositionally biased region" description="Basic and acidic residues" evidence="2">
    <location>
        <begin position="353"/>
        <end position="372"/>
    </location>
</feature>
<protein>
    <recommendedName>
        <fullName evidence="5">IST1-like protein</fullName>
    </recommendedName>
</protein>